<reference evidence="4" key="1">
    <citation type="submission" date="2013-06" db="EMBL/GenBank/DDBJ databases">
        <authorList>
            <person name="Zhao Q."/>
        </authorList>
    </citation>
    <scope>NUCLEOTIDE SEQUENCE</scope>
    <source>
        <strain evidence="4">cv. W1943</strain>
    </source>
</reference>
<dbReference type="AlphaFoldDB" id="A0A0E0MUT0"/>
<sequence length="641" mass="70944">MVTGGEQMVCVTGAGGFIGSWLVKELLHRGYAVRAAVRDPEGRKNAHLHALERAKRRLSLHRADVLDCNSLRAAFNLCDGVFHVASPVSDDPELLPTAIEGTKNVINAAADMGIKRVVFTSSYGAAHMNPNRRSDQTLDETCWSDLEFCKQTQNWYCYAKTVAEKTATEEASKRGVQLLVVVPAVTVGEMLQPTLNASVYRVATYMRGTKSAYPNAVAAYVDVRDVARAHALVYEHPDARGRYLCIGSVLHRSEFVRLLRELFPQYPITTRCEDNSKPMVKPYQFSVQRLEALGMQFTPLKESLYKTVISLQDKGHLPAISPRSALKPATANRSTTMVTGRSEQMVCVTGAGGFIGSWLVKELLHRGYFVRGAMREPADIKNAHLHVLDGAREGLSLYRADVLDRNSLRAAFALCDGVFHVASPVSNDPELLPAAIEGTKNVINAAADMGVKRVVFTSSYGAVHMNPNRRSDQIIDESCWSDLEFCKQTQMLAERTAMEEASKRGVNLLVVVPAVTVGEMLQPTLNASVHRVATYMMGTKSAYPNAVAAYVDVRGRYLCIGSVLHRSEFVRLLRELFPQYPITSRCKDNSKPMVKPYKFSVQRLETLGMQFTPLKESLYRTVISLQDKGHLPAAISRRSAL</sequence>
<dbReference type="SUPFAM" id="SSF51735">
    <property type="entry name" value="NAD(P)-binding Rossmann-fold domains"/>
    <property type="match status" value="2"/>
</dbReference>
<protein>
    <recommendedName>
        <fullName evidence="2">NAD-dependent epimerase/dehydratase domain-containing protein</fullName>
    </recommendedName>
</protein>
<dbReference type="Pfam" id="PF01370">
    <property type="entry name" value="Epimerase"/>
    <property type="match status" value="2"/>
</dbReference>
<evidence type="ECO:0000259" key="2">
    <source>
        <dbReference type="Pfam" id="PF01370"/>
    </source>
</evidence>
<dbReference type="InterPro" id="IPR050425">
    <property type="entry name" value="NAD(P)_dehydrat-like"/>
</dbReference>
<dbReference type="FunFam" id="3.40.50.720:FF:000219">
    <property type="entry name" value="Cinnamoyl-CoA reductase 1"/>
    <property type="match status" value="2"/>
</dbReference>
<organism evidence="3 4">
    <name type="scientific">Oryza rufipogon</name>
    <name type="common">Brownbeard rice</name>
    <name type="synonym">Asian wild rice</name>
    <dbReference type="NCBI Taxonomy" id="4529"/>
    <lineage>
        <taxon>Eukaryota</taxon>
        <taxon>Viridiplantae</taxon>
        <taxon>Streptophyta</taxon>
        <taxon>Embryophyta</taxon>
        <taxon>Tracheophyta</taxon>
        <taxon>Spermatophyta</taxon>
        <taxon>Magnoliopsida</taxon>
        <taxon>Liliopsida</taxon>
        <taxon>Poales</taxon>
        <taxon>Poaceae</taxon>
        <taxon>BOP clade</taxon>
        <taxon>Oryzoideae</taxon>
        <taxon>Oryzeae</taxon>
        <taxon>Oryzinae</taxon>
        <taxon>Oryza</taxon>
    </lineage>
</organism>
<feature type="domain" description="NAD-dependent epimerase/dehydratase" evidence="2">
    <location>
        <begin position="346"/>
        <end position="535"/>
    </location>
</feature>
<dbReference type="GO" id="GO:0016616">
    <property type="term" value="F:oxidoreductase activity, acting on the CH-OH group of donors, NAD or NADP as acceptor"/>
    <property type="evidence" value="ECO:0007669"/>
    <property type="project" value="TreeGrafter"/>
</dbReference>
<dbReference type="InterPro" id="IPR036291">
    <property type="entry name" value="NAD(P)-bd_dom_sf"/>
</dbReference>
<evidence type="ECO:0000313" key="3">
    <source>
        <dbReference type="EnsemblPlants" id="ORUFI01G12700.1"/>
    </source>
</evidence>
<evidence type="ECO:0000256" key="1">
    <source>
        <dbReference type="ARBA" id="ARBA00023002"/>
    </source>
</evidence>
<dbReference type="OMA" id="RAAFKLC"/>
<proteinExistence type="predicted"/>
<reference evidence="3" key="2">
    <citation type="submission" date="2015-06" db="UniProtKB">
        <authorList>
            <consortium name="EnsemblPlants"/>
        </authorList>
    </citation>
    <scope>IDENTIFICATION</scope>
</reference>
<dbReference type="Gramene" id="ORUFI01G12700.1">
    <property type="protein sequence ID" value="ORUFI01G12700.1"/>
    <property type="gene ID" value="ORUFI01G12700"/>
</dbReference>
<keyword evidence="4" id="KW-1185">Reference proteome</keyword>
<dbReference type="EnsemblPlants" id="ORUFI01G12700.1">
    <property type="protein sequence ID" value="ORUFI01G12700.1"/>
    <property type="gene ID" value="ORUFI01G12700"/>
</dbReference>
<dbReference type="CDD" id="cd08958">
    <property type="entry name" value="FR_SDR_e"/>
    <property type="match status" value="2"/>
</dbReference>
<accession>A0A0E0MUT0</accession>
<dbReference type="InterPro" id="IPR001509">
    <property type="entry name" value="Epimerase_deHydtase"/>
</dbReference>
<dbReference type="PANTHER" id="PTHR10366:SF470">
    <property type="entry name" value="OS01G0283600 PROTEIN"/>
    <property type="match status" value="1"/>
</dbReference>
<dbReference type="Gene3D" id="3.40.50.720">
    <property type="entry name" value="NAD(P)-binding Rossmann-like Domain"/>
    <property type="match status" value="2"/>
</dbReference>
<keyword evidence="1" id="KW-0560">Oxidoreductase</keyword>
<feature type="domain" description="NAD-dependent epimerase/dehydratase" evidence="2">
    <location>
        <begin position="9"/>
        <end position="240"/>
    </location>
</feature>
<dbReference type="PANTHER" id="PTHR10366">
    <property type="entry name" value="NAD DEPENDENT EPIMERASE/DEHYDRATASE"/>
    <property type="match status" value="1"/>
</dbReference>
<name>A0A0E0MUT0_ORYRU</name>
<dbReference type="eggNOG" id="KOG1502">
    <property type="taxonomic scope" value="Eukaryota"/>
</dbReference>
<dbReference type="Proteomes" id="UP000008022">
    <property type="component" value="Unassembled WGS sequence"/>
</dbReference>
<dbReference type="STRING" id="4529.A0A0E0MUT0"/>
<evidence type="ECO:0000313" key="4">
    <source>
        <dbReference type="Proteomes" id="UP000008022"/>
    </source>
</evidence>